<evidence type="ECO:0000313" key="2">
    <source>
        <dbReference type="Proteomes" id="UP000240368"/>
    </source>
</evidence>
<name>A0A2D0YK15_9CAUD</name>
<sequence length="182" mass="19875">MPTPRSLNTVEFGWNGTDGWVIEKLSGEIGVETVADNDVLISNSTPEYWGLHKVISEIDLKNLLHVPVNLEGTFADMAGGYNLCLLAYNGATEWDNTQAIITNFANDNPIYADNWTEVQTAFIPEGGTSASLTFNLTNTYKNLAVMLRPAAAESPQTARIQSIKFGTVDPITTFEIITTPFA</sequence>
<protein>
    <submittedName>
        <fullName evidence="1">Uncharacterized protein</fullName>
    </submittedName>
</protein>
<organism evidence="1 2">
    <name type="scientific">Vibrio phage JSF30</name>
    <dbReference type="NCBI Taxonomy" id="1983607"/>
    <lineage>
        <taxon>Viruses</taxon>
        <taxon>Duplodnaviria</taxon>
        <taxon>Heunggongvirae</taxon>
        <taxon>Uroviricota</taxon>
        <taxon>Caudoviricetes</taxon>
        <taxon>Autographivirales</taxon>
        <taxon>Autotranscriptaviridae</taxon>
        <taxon>Studiervirinae</taxon>
        <taxon>Chatterjeevirus</taxon>
        <taxon>Chatterjeevirus ICP3</taxon>
    </lineage>
</organism>
<dbReference type="EMBL" id="KY883644">
    <property type="protein sequence ID" value="ASV42896.1"/>
    <property type="molecule type" value="Genomic_DNA"/>
</dbReference>
<accession>A0A2D0YK15</accession>
<evidence type="ECO:0000313" key="1">
    <source>
        <dbReference type="EMBL" id="ASV42896.1"/>
    </source>
</evidence>
<dbReference type="Proteomes" id="UP000240368">
    <property type="component" value="Segment"/>
</dbReference>
<proteinExistence type="predicted"/>
<reference evidence="1 2" key="1">
    <citation type="journal article" date="2017" name="Sci. Rep.">
        <title>Analysis of the CRISPR-Cas system in bacteriophages active on epidemic strains of Vibrio cholerae in Bangladesh.</title>
        <authorList>
            <person name="Naser I.B."/>
            <person name="Hoque M.M."/>
            <person name="Nahid M.A."/>
            <person name="Tareq T.M."/>
            <person name="Rocky M.K."/>
            <person name="Faruque S.M."/>
        </authorList>
    </citation>
    <scope>NUCLEOTIDE SEQUENCE [LARGE SCALE GENOMIC DNA]</scope>
</reference>